<dbReference type="InterPro" id="IPR023296">
    <property type="entry name" value="Glyco_hydro_beta-prop_sf"/>
</dbReference>
<dbReference type="Proteomes" id="UP000287394">
    <property type="component" value="Chromosome"/>
</dbReference>
<protein>
    <submittedName>
        <fullName evidence="1">Uncharacterized protein</fullName>
    </submittedName>
</protein>
<evidence type="ECO:0000313" key="1">
    <source>
        <dbReference type="EMBL" id="BDI32285.1"/>
    </source>
</evidence>
<dbReference type="EMBL" id="AP025739">
    <property type="protein sequence ID" value="BDI32285.1"/>
    <property type="molecule type" value="Genomic_DNA"/>
</dbReference>
<organism evidence="1 2">
    <name type="scientific">Capsulimonas corticalis</name>
    <dbReference type="NCBI Taxonomy" id="2219043"/>
    <lineage>
        <taxon>Bacteria</taxon>
        <taxon>Bacillati</taxon>
        <taxon>Armatimonadota</taxon>
        <taxon>Armatimonadia</taxon>
        <taxon>Capsulimonadales</taxon>
        <taxon>Capsulimonadaceae</taxon>
        <taxon>Capsulimonas</taxon>
    </lineage>
</organism>
<dbReference type="InterPro" id="IPR050727">
    <property type="entry name" value="GH43_arabinanases"/>
</dbReference>
<evidence type="ECO:0000313" key="2">
    <source>
        <dbReference type="Proteomes" id="UP000287394"/>
    </source>
</evidence>
<dbReference type="SUPFAM" id="SSF75005">
    <property type="entry name" value="Arabinanase/levansucrase/invertase"/>
    <property type="match status" value="1"/>
</dbReference>
<dbReference type="AlphaFoldDB" id="A0A402CXL7"/>
<dbReference type="RefSeq" id="WP_119322030.1">
    <property type="nucleotide sequence ID" value="NZ_AP025739.1"/>
</dbReference>
<sequence length="306" mass="34822">MWIFSYFRQIYGGRVEVTPNGIETVPLTEETMSAESLHLAYSQDGVIWTPLNDNKPVLNSIANQYIIRDPFIRKGLDGWFHLLSTGGATRRDIGYARSRDLIVWEDQRSIPIIQGDERARNAWAPEFHYDEAQRNYFVFWSSSYGSEGWDDSRIFCSRTTDFQTFTPPTVLLDAGYTIIDATIVPANGQWYMIFKDERFGYKHGEHRFMRVASAPALGGPYTVLTDAITPQLTEGPALYRPNPNAPWHLAYDYCMADGYGVSISNDLLNWTILPEATFPANARHGSIFEITDAEFEHAQNALSHNQ</sequence>
<dbReference type="PANTHER" id="PTHR43301:SF3">
    <property type="entry name" value="ARABINAN ENDO-1,5-ALPHA-L-ARABINOSIDASE A-RELATED"/>
    <property type="match status" value="1"/>
</dbReference>
<proteinExistence type="predicted"/>
<accession>A0A402CXL7</accession>
<dbReference type="KEGG" id="ccot:CCAX7_43360"/>
<gene>
    <name evidence="1" type="ORF">CCAX7_43360</name>
</gene>
<keyword evidence="2" id="KW-1185">Reference proteome</keyword>
<dbReference type="CDD" id="cd08983">
    <property type="entry name" value="GH43_Bt3655-like"/>
    <property type="match status" value="1"/>
</dbReference>
<dbReference type="Gene3D" id="2.115.10.20">
    <property type="entry name" value="Glycosyl hydrolase domain, family 43"/>
    <property type="match status" value="1"/>
</dbReference>
<name>A0A402CXL7_9BACT</name>
<dbReference type="PANTHER" id="PTHR43301">
    <property type="entry name" value="ARABINAN ENDO-1,5-ALPHA-L-ARABINOSIDASE"/>
    <property type="match status" value="1"/>
</dbReference>
<reference evidence="1 2" key="1">
    <citation type="journal article" date="2019" name="Int. J. Syst. Evol. Microbiol.">
        <title>Capsulimonas corticalis gen. nov., sp. nov., an aerobic capsulated bacterium, of a novel bacterial order, Capsulimonadales ord. nov., of the class Armatimonadia of the phylum Armatimonadetes.</title>
        <authorList>
            <person name="Li J."/>
            <person name="Kudo C."/>
            <person name="Tonouchi A."/>
        </authorList>
    </citation>
    <scope>NUCLEOTIDE SEQUENCE [LARGE SCALE GENOMIC DNA]</scope>
    <source>
        <strain evidence="1 2">AX-7</strain>
    </source>
</reference>
<dbReference type="OrthoDB" id="9758923at2"/>